<dbReference type="PANTHER" id="PTHR41260">
    <property type="entry name" value="PROTEIN ECSC"/>
    <property type="match status" value="1"/>
</dbReference>
<dbReference type="Pfam" id="PF12787">
    <property type="entry name" value="EcsC"/>
    <property type="match status" value="1"/>
</dbReference>
<dbReference type="AlphaFoldDB" id="A0A2T0VXY4"/>
<sequence length="291" mass="30477">MTVLGTALEGMSRKPLIANRSSRPHLDCMSVTDNDLKALNPIDLPAPLSDEARAQIIALAERQRRARGVLMKAINFVGGQVEDGMKLLPKPVRSQVDDIARKALEHSFEVAAKSRDGLGKNIGSDRVHKAMGTITGAIGGLGGLPTALAELPVATTVIFRAVLHVAEGHGEDPQSVETRMECLAVFGAGGPGTADDGVDTAFIGARLGLSGAAVHGLISRVAPKFAAVMSQKLATQTVPILGAAAGAGTNYAFVDYYVALAHVHFGLRKLARDHGQDVVTDAFHNALLNQT</sequence>
<accession>A0A2T0VXY4</accession>
<evidence type="ECO:0000313" key="1">
    <source>
        <dbReference type="EMBL" id="PRY76995.1"/>
    </source>
</evidence>
<dbReference type="Proteomes" id="UP000238007">
    <property type="component" value="Unassembled WGS sequence"/>
</dbReference>
<name>A0A2T0VXY4_9RHOB</name>
<keyword evidence="2" id="KW-1185">Reference proteome</keyword>
<proteinExistence type="predicted"/>
<organism evidence="1 2">
    <name type="scientific">Yoonia maritima</name>
    <dbReference type="NCBI Taxonomy" id="1435347"/>
    <lineage>
        <taxon>Bacteria</taxon>
        <taxon>Pseudomonadati</taxon>
        <taxon>Pseudomonadota</taxon>
        <taxon>Alphaproteobacteria</taxon>
        <taxon>Rhodobacterales</taxon>
        <taxon>Paracoccaceae</taxon>
        <taxon>Yoonia</taxon>
    </lineage>
</organism>
<comment type="caution">
    <text evidence="1">The sequence shown here is derived from an EMBL/GenBank/DDBJ whole genome shotgun (WGS) entry which is preliminary data.</text>
</comment>
<dbReference type="PANTHER" id="PTHR41260:SF1">
    <property type="entry name" value="PROTEIN ECSC"/>
    <property type="match status" value="1"/>
</dbReference>
<dbReference type="InterPro" id="IPR024787">
    <property type="entry name" value="EcsC"/>
</dbReference>
<protein>
    <submittedName>
        <fullName evidence="1">EcsC family protein</fullName>
    </submittedName>
</protein>
<evidence type="ECO:0000313" key="2">
    <source>
        <dbReference type="Proteomes" id="UP000238007"/>
    </source>
</evidence>
<gene>
    <name evidence="1" type="ORF">CLV80_107172</name>
</gene>
<dbReference type="EMBL" id="PVTP01000007">
    <property type="protein sequence ID" value="PRY76995.1"/>
    <property type="molecule type" value="Genomic_DNA"/>
</dbReference>
<reference evidence="1 2" key="1">
    <citation type="submission" date="2018-03" db="EMBL/GenBank/DDBJ databases">
        <title>Genomic Encyclopedia of Archaeal and Bacterial Type Strains, Phase II (KMG-II): from individual species to whole genera.</title>
        <authorList>
            <person name="Goeker M."/>
        </authorList>
    </citation>
    <scope>NUCLEOTIDE SEQUENCE [LARGE SCALE GENOMIC DNA]</scope>
    <source>
        <strain evidence="1 2">DSM 101533</strain>
    </source>
</reference>